<gene>
    <name evidence="1" type="ORF">MRATA1EN22A_LOCUS24372</name>
</gene>
<protein>
    <submittedName>
        <fullName evidence="1">Uncharacterized protein</fullName>
    </submittedName>
</protein>
<accession>A0AC59ZY98</accession>
<reference evidence="1" key="2">
    <citation type="submission" date="2025-03" db="EMBL/GenBank/DDBJ databases">
        <authorList>
            <consortium name="ELIXIR-Norway"/>
            <consortium name="Elixir Norway"/>
        </authorList>
    </citation>
    <scope>NUCLEOTIDE SEQUENCE</scope>
</reference>
<organism evidence="1 2">
    <name type="scientific">Rangifer tarandus platyrhynchus</name>
    <name type="common">Svalbard reindeer</name>
    <dbReference type="NCBI Taxonomy" id="3082113"/>
    <lineage>
        <taxon>Eukaryota</taxon>
        <taxon>Metazoa</taxon>
        <taxon>Chordata</taxon>
        <taxon>Craniata</taxon>
        <taxon>Vertebrata</taxon>
        <taxon>Euteleostomi</taxon>
        <taxon>Mammalia</taxon>
        <taxon>Eutheria</taxon>
        <taxon>Laurasiatheria</taxon>
        <taxon>Artiodactyla</taxon>
        <taxon>Ruminantia</taxon>
        <taxon>Pecora</taxon>
        <taxon>Cervidae</taxon>
        <taxon>Odocoileinae</taxon>
        <taxon>Rangifer</taxon>
    </lineage>
</organism>
<evidence type="ECO:0000313" key="2">
    <source>
        <dbReference type="Proteomes" id="UP001162501"/>
    </source>
</evidence>
<feature type="non-terminal residue" evidence="1">
    <location>
        <position position="1"/>
    </location>
</feature>
<dbReference type="Proteomes" id="UP001162501">
    <property type="component" value="Chromosome 5"/>
</dbReference>
<name>A0AC59ZY98_RANTA</name>
<proteinExistence type="predicted"/>
<reference evidence="1" key="1">
    <citation type="submission" date="2023-05" db="EMBL/GenBank/DDBJ databases">
        <authorList>
            <consortium name="ELIXIR-Norway"/>
        </authorList>
    </citation>
    <scope>NUCLEOTIDE SEQUENCE</scope>
</reference>
<dbReference type="EMBL" id="OX596089">
    <property type="protein sequence ID" value="CAN0528652.1"/>
    <property type="molecule type" value="Genomic_DNA"/>
</dbReference>
<sequence length="50" mass="5698">RDKGLGDASLAVPAHSWWELPDWPSPSTCLRVGLVANLLKLIFFFFFFCK</sequence>
<evidence type="ECO:0000313" key="1">
    <source>
        <dbReference type="EMBL" id="CAN0528652.1"/>
    </source>
</evidence>